<evidence type="ECO:0000313" key="8">
    <source>
        <dbReference type="Proteomes" id="UP000663829"/>
    </source>
</evidence>
<evidence type="ECO:0000256" key="2">
    <source>
        <dbReference type="ARBA" id="ARBA00023136"/>
    </source>
</evidence>
<dbReference type="InterPro" id="IPR012338">
    <property type="entry name" value="Beta-lactam/transpept-like"/>
</dbReference>
<comment type="subcellular location">
    <subcellularLocation>
        <location evidence="1">Membrane</location>
    </subcellularLocation>
</comment>
<dbReference type="Proteomes" id="UP000681722">
    <property type="component" value="Unassembled WGS sequence"/>
</dbReference>
<dbReference type="OrthoDB" id="5946976at2759"/>
<sequence>MTSIVVETLSSTNSDHQFRLLRSEFEQRLTKIDHYFTELTQSNEFSGSLLISKCGHILLSKGYGSSDYTQQTKNTSKTMYRIGSLSKQFTSFIILKLHEQHLLNIDKDFLSAYLPEYPHSNKIRLKMLLNHTSGITDYTELPQFESECVSKTYKLDELIRLFSHCPLDFEPGTKFHYSNSNYILLGAIIHSISPSKTFEELLNEYILKPLNMNNTIYECNDDRECVVSNNTHQIAKGRSLSFSKHEQML</sequence>
<dbReference type="EMBL" id="CAJOBC010002290">
    <property type="protein sequence ID" value="CAF3725679.1"/>
    <property type="molecule type" value="Genomic_DNA"/>
</dbReference>
<evidence type="ECO:0000313" key="5">
    <source>
        <dbReference type="EMBL" id="CAF1102487.1"/>
    </source>
</evidence>
<comment type="caution">
    <text evidence="4">The sequence shown here is derived from an EMBL/GenBank/DDBJ whole genome shotgun (WGS) entry which is preliminary data.</text>
</comment>
<evidence type="ECO:0000256" key="1">
    <source>
        <dbReference type="ARBA" id="ARBA00004370"/>
    </source>
</evidence>
<accession>A0A814CW45</accession>
<dbReference type="GO" id="GO:0016020">
    <property type="term" value="C:membrane"/>
    <property type="evidence" value="ECO:0007669"/>
    <property type="project" value="UniProtKB-SubCell"/>
</dbReference>
<dbReference type="AlphaFoldDB" id="A0A814CW45"/>
<dbReference type="SUPFAM" id="SSF56601">
    <property type="entry name" value="beta-lactamase/transpeptidase-like"/>
    <property type="match status" value="1"/>
</dbReference>
<dbReference type="Proteomes" id="UP000677228">
    <property type="component" value="Unassembled WGS sequence"/>
</dbReference>
<dbReference type="Proteomes" id="UP000682733">
    <property type="component" value="Unassembled WGS sequence"/>
</dbReference>
<dbReference type="Pfam" id="PF00144">
    <property type="entry name" value="Beta-lactamase"/>
    <property type="match status" value="1"/>
</dbReference>
<name>A0A814CW45_9BILA</name>
<protein>
    <recommendedName>
        <fullName evidence="3">Beta-lactamase-related domain-containing protein</fullName>
    </recommendedName>
</protein>
<gene>
    <name evidence="4" type="ORF">GPM918_LOCUS11184</name>
    <name evidence="5" type="ORF">OVA965_LOCUS19361</name>
    <name evidence="6" type="ORF">SRO942_LOCUS11183</name>
    <name evidence="7" type="ORF">TMI583_LOCUS19372</name>
</gene>
<dbReference type="InterPro" id="IPR001466">
    <property type="entry name" value="Beta-lactam-related"/>
</dbReference>
<evidence type="ECO:0000313" key="4">
    <source>
        <dbReference type="EMBL" id="CAF0949969.1"/>
    </source>
</evidence>
<dbReference type="InterPro" id="IPR050491">
    <property type="entry name" value="AmpC-like"/>
</dbReference>
<evidence type="ECO:0000259" key="3">
    <source>
        <dbReference type="Pfam" id="PF00144"/>
    </source>
</evidence>
<feature type="domain" description="Beta-lactamase-related" evidence="3">
    <location>
        <begin position="36"/>
        <end position="217"/>
    </location>
</feature>
<keyword evidence="8" id="KW-1185">Reference proteome</keyword>
<dbReference type="EMBL" id="CAJNOK010009947">
    <property type="protein sequence ID" value="CAF1102487.1"/>
    <property type="molecule type" value="Genomic_DNA"/>
</dbReference>
<dbReference type="PANTHER" id="PTHR46825">
    <property type="entry name" value="D-ALANYL-D-ALANINE-CARBOXYPEPTIDASE/ENDOPEPTIDASE AMPH"/>
    <property type="match status" value="1"/>
</dbReference>
<reference evidence="4" key="1">
    <citation type="submission" date="2021-02" db="EMBL/GenBank/DDBJ databases">
        <authorList>
            <person name="Nowell W R."/>
        </authorList>
    </citation>
    <scope>NUCLEOTIDE SEQUENCE</scope>
</reference>
<evidence type="ECO:0000313" key="6">
    <source>
        <dbReference type="EMBL" id="CAF3725679.1"/>
    </source>
</evidence>
<dbReference type="EMBL" id="CAJOBA010009966">
    <property type="protein sequence ID" value="CAF3863709.1"/>
    <property type="molecule type" value="Genomic_DNA"/>
</dbReference>
<dbReference type="Proteomes" id="UP000663829">
    <property type="component" value="Unassembled WGS sequence"/>
</dbReference>
<dbReference type="PANTHER" id="PTHR46825:SF11">
    <property type="entry name" value="PENICILLIN-BINDING PROTEIN 4"/>
    <property type="match status" value="1"/>
</dbReference>
<proteinExistence type="predicted"/>
<dbReference type="Gene3D" id="3.40.710.10">
    <property type="entry name" value="DD-peptidase/beta-lactamase superfamily"/>
    <property type="match status" value="1"/>
</dbReference>
<dbReference type="EMBL" id="CAJNOQ010002291">
    <property type="protein sequence ID" value="CAF0949969.1"/>
    <property type="molecule type" value="Genomic_DNA"/>
</dbReference>
<evidence type="ECO:0000313" key="7">
    <source>
        <dbReference type="EMBL" id="CAF3863709.1"/>
    </source>
</evidence>
<organism evidence="4 8">
    <name type="scientific">Didymodactylos carnosus</name>
    <dbReference type="NCBI Taxonomy" id="1234261"/>
    <lineage>
        <taxon>Eukaryota</taxon>
        <taxon>Metazoa</taxon>
        <taxon>Spiralia</taxon>
        <taxon>Gnathifera</taxon>
        <taxon>Rotifera</taxon>
        <taxon>Eurotatoria</taxon>
        <taxon>Bdelloidea</taxon>
        <taxon>Philodinida</taxon>
        <taxon>Philodinidae</taxon>
        <taxon>Didymodactylos</taxon>
    </lineage>
</organism>
<keyword evidence="2" id="KW-0472">Membrane</keyword>